<proteinExistence type="predicted"/>
<dbReference type="Proteomes" id="UP000269721">
    <property type="component" value="Unassembled WGS sequence"/>
</dbReference>
<protein>
    <recommendedName>
        <fullName evidence="4">RGS domain-containing protein</fullName>
    </recommendedName>
</protein>
<dbReference type="SUPFAM" id="SSF48097">
    <property type="entry name" value="Regulator of G-protein signaling, RGS"/>
    <property type="match status" value="1"/>
</dbReference>
<evidence type="ECO:0000256" key="1">
    <source>
        <dbReference type="SAM" id="Phobius"/>
    </source>
</evidence>
<dbReference type="Gene3D" id="1.10.167.10">
    <property type="entry name" value="Regulator of G-protein Signalling 4, domain 2"/>
    <property type="match status" value="1"/>
</dbReference>
<keyword evidence="1" id="KW-0472">Membrane</keyword>
<dbReference type="AlphaFoldDB" id="A0A4P9W4U0"/>
<accession>A0A4P9W4U0</accession>
<dbReference type="OrthoDB" id="2155392at2759"/>
<organism evidence="2 3">
    <name type="scientific">Blyttiomyces helicus</name>
    <dbReference type="NCBI Taxonomy" id="388810"/>
    <lineage>
        <taxon>Eukaryota</taxon>
        <taxon>Fungi</taxon>
        <taxon>Fungi incertae sedis</taxon>
        <taxon>Chytridiomycota</taxon>
        <taxon>Chytridiomycota incertae sedis</taxon>
        <taxon>Chytridiomycetes</taxon>
        <taxon>Chytridiomycetes incertae sedis</taxon>
        <taxon>Blyttiomyces</taxon>
    </lineage>
</organism>
<sequence length="404" mass="45484">MPCFIELWFPSVLLTTKSYAMVAKCVSFCYKIKPSEGGLLVWMYGFVLSLLVVGNLIVQQIPEYTMGIMFALGAYPYLLWKMRGIKETRGVRRDLIVTIVASTICYTLYGAWAMITPTSVNYYVPALVWHELYLLISQYTMVIAPVMRVLKRKRTLNAADLLNTMDSFKRMLGDKHLWEGRATVGGRREGQGNLAPLLDLFPSPCLSTDSLVLALLQMPSWLLYPPFPFPLSEEFKKFAATDFCAEQALCFEAYTHLQSATFATLFKRGDEKPPQIQPTFLTSLFAKIAHISTSEGTGIGWKLRKRERESEVVPAKCVESMDDSRRFAEMSIPDGLAAEFGDFYERFVKEGAELEVDLPSAVRKKIESVPRAAWKVGVFDDVRDAVLDRLSSAVLLAVEAYGMC</sequence>
<reference evidence="3" key="1">
    <citation type="journal article" date="2018" name="Nat. Microbiol.">
        <title>Leveraging single-cell genomics to expand the fungal tree of life.</title>
        <authorList>
            <person name="Ahrendt S.R."/>
            <person name="Quandt C.A."/>
            <person name="Ciobanu D."/>
            <person name="Clum A."/>
            <person name="Salamov A."/>
            <person name="Andreopoulos B."/>
            <person name="Cheng J.F."/>
            <person name="Woyke T."/>
            <person name="Pelin A."/>
            <person name="Henrissat B."/>
            <person name="Reynolds N.K."/>
            <person name="Benny G.L."/>
            <person name="Smith M.E."/>
            <person name="James T.Y."/>
            <person name="Grigoriev I.V."/>
        </authorList>
    </citation>
    <scope>NUCLEOTIDE SEQUENCE [LARGE SCALE GENOMIC DNA]</scope>
</reference>
<evidence type="ECO:0000313" key="2">
    <source>
        <dbReference type="EMBL" id="RKO87234.1"/>
    </source>
</evidence>
<dbReference type="InterPro" id="IPR044926">
    <property type="entry name" value="RGS_subdomain_2"/>
</dbReference>
<dbReference type="InterPro" id="IPR036305">
    <property type="entry name" value="RGS_sf"/>
</dbReference>
<keyword evidence="1" id="KW-0812">Transmembrane</keyword>
<evidence type="ECO:0000313" key="3">
    <source>
        <dbReference type="Proteomes" id="UP000269721"/>
    </source>
</evidence>
<keyword evidence="3" id="KW-1185">Reference proteome</keyword>
<name>A0A4P9W4U0_9FUNG</name>
<feature type="transmembrane region" description="Helical" evidence="1">
    <location>
        <begin position="64"/>
        <end position="82"/>
    </location>
</feature>
<keyword evidence="1" id="KW-1133">Transmembrane helix</keyword>
<feature type="transmembrane region" description="Helical" evidence="1">
    <location>
        <begin position="127"/>
        <end position="147"/>
    </location>
</feature>
<feature type="transmembrane region" description="Helical" evidence="1">
    <location>
        <begin position="94"/>
        <end position="115"/>
    </location>
</feature>
<feature type="transmembrane region" description="Helical" evidence="1">
    <location>
        <begin position="39"/>
        <end position="58"/>
    </location>
</feature>
<gene>
    <name evidence="2" type="ORF">BDK51DRAFT_26695</name>
</gene>
<dbReference type="EMBL" id="KZ997579">
    <property type="protein sequence ID" value="RKO87234.1"/>
    <property type="molecule type" value="Genomic_DNA"/>
</dbReference>
<evidence type="ECO:0008006" key="4">
    <source>
        <dbReference type="Google" id="ProtNLM"/>
    </source>
</evidence>